<dbReference type="GO" id="GO:0055085">
    <property type="term" value="P:transmembrane transport"/>
    <property type="evidence" value="ECO:0007669"/>
    <property type="project" value="InterPro"/>
</dbReference>
<evidence type="ECO:0000313" key="9">
    <source>
        <dbReference type="EMBL" id="CUP15255.1"/>
    </source>
</evidence>
<name>A0A174L0E4_9FIRM</name>
<evidence type="ECO:0000256" key="6">
    <source>
        <dbReference type="ARBA" id="ARBA00023136"/>
    </source>
</evidence>
<feature type="transmembrane region" description="Helical" evidence="7">
    <location>
        <begin position="111"/>
        <end position="132"/>
    </location>
</feature>
<keyword evidence="4 7" id="KW-0812">Transmembrane</keyword>
<evidence type="ECO:0000256" key="7">
    <source>
        <dbReference type="RuleBase" id="RU363032"/>
    </source>
</evidence>
<evidence type="ECO:0000313" key="12">
    <source>
        <dbReference type="Proteomes" id="UP000261257"/>
    </source>
</evidence>
<evidence type="ECO:0000256" key="3">
    <source>
        <dbReference type="ARBA" id="ARBA00022475"/>
    </source>
</evidence>
<dbReference type="Gene3D" id="1.10.3720.10">
    <property type="entry name" value="MetI-like"/>
    <property type="match status" value="1"/>
</dbReference>
<feature type="domain" description="ABC transmembrane type-1" evidence="8">
    <location>
        <begin position="76"/>
        <end position="275"/>
    </location>
</feature>
<accession>A0A174L0E4</accession>
<comment type="subcellular location">
    <subcellularLocation>
        <location evidence="1 7">Cell membrane</location>
        <topology evidence="1 7">Multi-pass membrane protein</topology>
    </subcellularLocation>
</comment>
<reference evidence="9 11" key="1">
    <citation type="submission" date="2015-09" db="EMBL/GenBank/DDBJ databases">
        <authorList>
            <consortium name="Pathogen Informatics"/>
        </authorList>
    </citation>
    <scope>NUCLEOTIDE SEQUENCE [LARGE SCALE GENOMIC DNA]</scope>
    <source>
        <strain evidence="9 11">2789STDY5608850</strain>
    </source>
</reference>
<dbReference type="Proteomes" id="UP000261257">
    <property type="component" value="Unassembled WGS sequence"/>
</dbReference>
<feature type="transmembrane region" description="Helical" evidence="7">
    <location>
        <begin position="12"/>
        <end position="34"/>
    </location>
</feature>
<dbReference type="EMBL" id="QSSQ01000025">
    <property type="protein sequence ID" value="RGM00574.1"/>
    <property type="molecule type" value="Genomic_DNA"/>
</dbReference>
<evidence type="ECO:0000256" key="2">
    <source>
        <dbReference type="ARBA" id="ARBA00022448"/>
    </source>
</evidence>
<organism evidence="9 11">
    <name type="scientific">Hungatella hathewayi</name>
    <dbReference type="NCBI Taxonomy" id="154046"/>
    <lineage>
        <taxon>Bacteria</taxon>
        <taxon>Bacillati</taxon>
        <taxon>Bacillota</taxon>
        <taxon>Clostridia</taxon>
        <taxon>Lachnospirales</taxon>
        <taxon>Lachnospiraceae</taxon>
        <taxon>Hungatella</taxon>
    </lineage>
</organism>
<dbReference type="Proteomes" id="UP000095651">
    <property type="component" value="Unassembled WGS sequence"/>
</dbReference>
<comment type="similarity">
    <text evidence="7">Belongs to the binding-protein-dependent transport system permease family.</text>
</comment>
<reference evidence="10 12" key="2">
    <citation type="submission" date="2018-08" db="EMBL/GenBank/DDBJ databases">
        <title>A genome reference for cultivated species of the human gut microbiota.</title>
        <authorList>
            <person name="Zou Y."/>
            <person name="Xue W."/>
            <person name="Luo G."/>
        </authorList>
    </citation>
    <scope>NUCLEOTIDE SEQUENCE [LARGE SCALE GENOMIC DNA]</scope>
    <source>
        <strain evidence="10 12">TF05-11AC</strain>
    </source>
</reference>
<evidence type="ECO:0000256" key="4">
    <source>
        <dbReference type="ARBA" id="ARBA00022692"/>
    </source>
</evidence>
<dbReference type="EMBL" id="CYZE01000019">
    <property type="protein sequence ID" value="CUP15255.1"/>
    <property type="molecule type" value="Genomic_DNA"/>
</dbReference>
<dbReference type="CDD" id="cd06261">
    <property type="entry name" value="TM_PBP2"/>
    <property type="match status" value="1"/>
</dbReference>
<evidence type="ECO:0000256" key="5">
    <source>
        <dbReference type="ARBA" id="ARBA00022989"/>
    </source>
</evidence>
<evidence type="ECO:0000259" key="8">
    <source>
        <dbReference type="PROSITE" id="PS50928"/>
    </source>
</evidence>
<dbReference type="PANTHER" id="PTHR43744:SF9">
    <property type="entry name" value="POLYGALACTURONAN_RHAMNOGALACTURONAN TRANSPORT SYSTEM PERMEASE PROTEIN YTCP"/>
    <property type="match status" value="1"/>
</dbReference>
<dbReference type="RefSeq" id="WP_055659483.1">
    <property type="nucleotide sequence ID" value="NZ_CABIXC010000019.1"/>
</dbReference>
<keyword evidence="2 7" id="KW-0813">Transport</keyword>
<gene>
    <name evidence="9" type="primary">lplC6</name>
    <name evidence="10" type="ORF">DXC39_20730</name>
    <name evidence="9" type="ORF">ERS852407_05131</name>
</gene>
<dbReference type="PROSITE" id="PS50928">
    <property type="entry name" value="ABC_TM1"/>
    <property type="match status" value="1"/>
</dbReference>
<keyword evidence="3" id="KW-1003">Cell membrane</keyword>
<dbReference type="AlphaFoldDB" id="A0A174L0E4"/>
<evidence type="ECO:0000256" key="1">
    <source>
        <dbReference type="ARBA" id="ARBA00004651"/>
    </source>
</evidence>
<dbReference type="PANTHER" id="PTHR43744">
    <property type="entry name" value="ABC TRANSPORTER PERMEASE PROTEIN MG189-RELATED-RELATED"/>
    <property type="match status" value="1"/>
</dbReference>
<feature type="transmembrane region" description="Helical" evidence="7">
    <location>
        <begin position="251"/>
        <end position="275"/>
    </location>
</feature>
<evidence type="ECO:0000313" key="11">
    <source>
        <dbReference type="Proteomes" id="UP000095651"/>
    </source>
</evidence>
<dbReference type="InterPro" id="IPR035906">
    <property type="entry name" value="MetI-like_sf"/>
</dbReference>
<dbReference type="InterPro" id="IPR000515">
    <property type="entry name" value="MetI-like"/>
</dbReference>
<keyword evidence="6 7" id="KW-0472">Membrane</keyword>
<sequence>MVKRKKLKGFSMYDFVICLFVLVFAILCILPFWYTFTYSITPYADYLKNPVSLMPRNVTMEAYAEALGFPLLTTGFINSIFIVLVGSVLQVLVLVMTAYPLTKKNLKGTKAVMLLYIFTMFFSGGIIPEYFVMQKLHLINSLWALILSSVNGAYSIILMKNFLSSISESLTEAATIDGANDFQTLFHIVLPLSKPAIATMFLMYAVVNWNEFFKAIIYTTKRSVWPLQLVLREMILEGNMSEMMAANERTVFPFSLQMATVMLSIIPIICMYPFLQRYFVSGLTMGAVKE</sequence>
<dbReference type="GO" id="GO:0005886">
    <property type="term" value="C:plasma membrane"/>
    <property type="evidence" value="ECO:0007669"/>
    <property type="project" value="UniProtKB-SubCell"/>
</dbReference>
<dbReference type="SUPFAM" id="SSF161098">
    <property type="entry name" value="MetI-like"/>
    <property type="match status" value="1"/>
</dbReference>
<keyword evidence="5 7" id="KW-1133">Transmembrane helix</keyword>
<evidence type="ECO:0000313" key="10">
    <source>
        <dbReference type="EMBL" id="RGM00574.1"/>
    </source>
</evidence>
<protein>
    <submittedName>
        <fullName evidence="10">Carbohydrate ABC transporter permease</fullName>
    </submittedName>
    <submittedName>
        <fullName evidence="9">Protein LplC</fullName>
    </submittedName>
</protein>
<feature type="transmembrane region" description="Helical" evidence="7">
    <location>
        <begin position="138"/>
        <end position="159"/>
    </location>
</feature>
<feature type="transmembrane region" description="Helical" evidence="7">
    <location>
        <begin position="76"/>
        <end position="99"/>
    </location>
</feature>
<proteinExistence type="inferred from homology"/>
<dbReference type="Pfam" id="PF00528">
    <property type="entry name" value="BPD_transp_1"/>
    <property type="match status" value="1"/>
</dbReference>